<dbReference type="Proteomes" id="UP000694844">
    <property type="component" value="Chromosome 9"/>
</dbReference>
<dbReference type="OrthoDB" id="7442607at2759"/>
<keyword evidence="4 5" id="KW-0539">Nucleus</keyword>
<dbReference type="GO" id="GO:0000981">
    <property type="term" value="F:DNA-binding transcription factor activity, RNA polymerase II-specific"/>
    <property type="evidence" value="ECO:0007669"/>
    <property type="project" value="TreeGrafter"/>
</dbReference>
<dbReference type="AlphaFoldDB" id="A0A8B8BS49"/>
<dbReference type="Gene3D" id="2.60.40.820">
    <property type="entry name" value="Transcription factor, T-box"/>
    <property type="match status" value="1"/>
</dbReference>
<evidence type="ECO:0000256" key="2">
    <source>
        <dbReference type="ARBA" id="ARBA00023125"/>
    </source>
</evidence>
<dbReference type="SMART" id="SM00425">
    <property type="entry name" value="TBOX"/>
    <property type="match status" value="1"/>
</dbReference>
<dbReference type="CDD" id="cd00182">
    <property type="entry name" value="T-box"/>
    <property type="match status" value="1"/>
</dbReference>
<dbReference type="InterPro" id="IPR046360">
    <property type="entry name" value="T-box_DNA-bd"/>
</dbReference>
<comment type="caution">
    <text evidence="5">Lacks conserved residue(s) required for the propagation of feature annotation.</text>
</comment>
<evidence type="ECO:0000313" key="10">
    <source>
        <dbReference type="RefSeq" id="XP_022305786.1"/>
    </source>
</evidence>
<evidence type="ECO:0000256" key="3">
    <source>
        <dbReference type="ARBA" id="ARBA00023163"/>
    </source>
</evidence>
<evidence type="ECO:0000259" key="7">
    <source>
        <dbReference type="PROSITE" id="PS50252"/>
    </source>
</evidence>
<evidence type="ECO:0000256" key="4">
    <source>
        <dbReference type="ARBA" id="ARBA00023242"/>
    </source>
</evidence>
<protein>
    <submittedName>
        <fullName evidence="9 10">T-box transcription factor mls-1-like</fullName>
    </submittedName>
</protein>
<dbReference type="InterPro" id="IPR036960">
    <property type="entry name" value="T-box_sf"/>
</dbReference>
<organism evidence="8 10">
    <name type="scientific">Crassostrea virginica</name>
    <name type="common">Eastern oyster</name>
    <dbReference type="NCBI Taxonomy" id="6565"/>
    <lineage>
        <taxon>Eukaryota</taxon>
        <taxon>Metazoa</taxon>
        <taxon>Spiralia</taxon>
        <taxon>Lophotrochozoa</taxon>
        <taxon>Mollusca</taxon>
        <taxon>Bivalvia</taxon>
        <taxon>Autobranchia</taxon>
        <taxon>Pteriomorphia</taxon>
        <taxon>Ostreida</taxon>
        <taxon>Ostreoidea</taxon>
        <taxon>Ostreidae</taxon>
        <taxon>Crassostrea</taxon>
    </lineage>
</organism>
<name>A0A8B8BS49_CRAVI</name>
<feature type="region of interest" description="Disordered" evidence="6">
    <location>
        <begin position="61"/>
        <end position="91"/>
    </location>
</feature>
<comment type="subcellular location">
    <subcellularLocation>
        <location evidence="5">Nucleus</location>
    </subcellularLocation>
</comment>
<dbReference type="GO" id="GO:0000978">
    <property type="term" value="F:RNA polymerase II cis-regulatory region sequence-specific DNA binding"/>
    <property type="evidence" value="ECO:0007669"/>
    <property type="project" value="InterPro"/>
</dbReference>
<dbReference type="RefSeq" id="XP_022305784.1">
    <property type="nucleotide sequence ID" value="XM_022450076.1"/>
</dbReference>
<feature type="compositionally biased region" description="Low complexity" evidence="6">
    <location>
        <begin position="61"/>
        <end position="84"/>
    </location>
</feature>
<dbReference type="RefSeq" id="XP_022305786.1">
    <property type="nucleotide sequence ID" value="XM_022450078.1"/>
</dbReference>
<evidence type="ECO:0000256" key="6">
    <source>
        <dbReference type="SAM" id="MobiDB-lite"/>
    </source>
</evidence>
<dbReference type="InterPro" id="IPR008967">
    <property type="entry name" value="p53-like_TF_DNA-bd_sf"/>
</dbReference>
<dbReference type="GeneID" id="111112551"/>
<evidence type="ECO:0000313" key="8">
    <source>
        <dbReference type="Proteomes" id="UP000694844"/>
    </source>
</evidence>
<keyword evidence="2 5" id="KW-0238">DNA-binding</keyword>
<dbReference type="Pfam" id="PF00907">
    <property type="entry name" value="T-box"/>
    <property type="match status" value="1"/>
</dbReference>
<keyword evidence="8" id="KW-1185">Reference proteome</keyword>
<evidence type="ECO:0000256" key="1">
    <source>
        <dbReference type="ARBA" id="ARBA00023015"/>
    </source>
</evidence>
<accession>A0A8B8BS49</accession>
<dbReference type="PANTHER" id="PTHR11267">
    <property type="entry name" value="T-BOX PROTEIN-RELATED"/>
    <property type="match status" value="1"/>
</dbReference>
<feature type="domain" description="T-box" evidence="7">
    <location>
        <begin position="103"/>
        <end position="278"/>
    </location>
</feature>
<dbReference type="GO" id="GO:0005634">
    <property type="term" value="C:nucleus"/>
    <property type="evidence" value="ECO:0007669"/>
    <property type="project" value="UniProtKB-SubCell"/>
</dbReference>
<reference evidence="9 10" key="1">
    <citation type="submission" date="2025-04" db="UniProtKB">
        <authorList>
            <consortium name="RefSeq"/>
        </authorList>
    </citation>
    <scope>IDENTIFICATION</scope>
    <source>
        <tissue evidence="9 10">Whole sample</tissue>
    </source>
</reference>
<dbReference type="PROSITE" id="PS50252">
    <property type="entry name" value="TBOX_3"/>
    <property type="match status" value="1"/>
</dbReference>
<sequence>MENERCYTDGLDQRDRKPHLQLLPYASSFSDPKQWTNRKYWNAYTPPALISTEKGSEFQTYSTSSTSGYSESFTSETATSTESATDAEDNNVSQRCGSVTLSLMGAKLWNRFFETGTEMIINKTGRRMFPYVEISLKGVDPVGVYDIIFDIIPASNHALRFFNHKWIPTGRKEKEYQNQPFKHPDSPNTGCNWMTRIISFEKMKLNNKPDTKAGTFTLRTLQMYLVRIYVVKHEKGHTTSVVHFPLETTAFIAVTAYHNRGVTDLKIKSNPYSKAFRNPVKRHPLDLSTKTHKQKRCESVLPGGVCDKACQTDVTMADITSWISLFNRLRKRYQDKILHAPFT</sequence>
<dbReference type="GO" id="GO:0000785">
    <property type="term" value="C:chromatin"/>
    <property type="evidence" value="ECO:0007669"/>
    <property type="project" value="TreeGrafter"/>
</dbReference>
<dbReference type="InterPro" id="IPR001699">
    <property type="entry name" value="TF_T-box"/>
</dbReference>
<keyword evidence="1" id="KW-0805">Transcription regulation</keyword>
<proteinExistence type="predicted"/>
<dbReference type="GO" id="GO:0045893">
    <property type="term" value="P:positive regulation of DNA-templated transcription"/>
    <property type="evidence" value="ECO:0007669"/>
    <property type="project" value="InterPro"/>
</dbReference>
<evidence type="ECO:0000313" key="9">
    <source>
        <dbReference type="RefSeq" id="XP_022305784.1"/>
    </source>
</evidence>
<dbReference type="PANTHER" id="PTHR11267:SF181">
    <property type="entry name" value="OPTOMOTOR-BLIND PROTEIN"/>
    <property type="match status" value="1"/>
</dbReference>
<dbReference type="SUPFAM" id="SSF49417">
    <property type="entry name" value="p53-like transcription factors"/>
    <property type="match status" value="1"/>
</dbReference>
<dbReference type="GO" id="GO:0001708">
    <property type="term" value="P:cell fate specification"/>
    <property type="evidence" value="ECO:0007669"/>
    <property type="project" value="TreeGrafter"/>
</dbReference>
<keyword evidence="3" id="KW-0804">Transcription</keyword>
<gene>
    <name evidence="9 10" type="primary">LOC111112551</name>
</gene>
<evidence type="ECO:0000256" key="5">
    <source>
        <dbReference type="PROSITE-ProRule" id="PRU00201"/>
    </source>
</evidence>
<dbReference type="PRINTS" id="PR00937">
    <property type="entry name" value="TBOX"/>
</dbReference>
<dbReference type="KEGG" id="cvn:111112551"/>